<reference evidence="2 3" key="1">
    <citation type="submission" date="2013-08" db="EMBL/GenBank/DDBJ databases">
        <authorList>
            <person name="Weinstock G."/>
            <person name="Sodergren E."/>
            <person name="Wylie T."/>
            <person name="Fulton L."/>
            <person name="Fulton R."/>
            <person name="Fronick C."/>
            <person name="O'Laughlin M."/>
            <person name="Godfrey J."/>
            <person name="Miner T."/>
            <person name="Herter B."/>
            <person name="Appelbaum E."/>
            <person name="Cordes M."/>
            <person name="Lek S."/>
            <person name="Wollam A."/>
            <person name="Pepin K.H."/>
            <person name="Palsikar V.B."/>
            <person name="Mitreva M."/>
            <person name="Wilson R.K."/>
        </authorList>
    </citation>
    <scope>NUCLEOTIDE SEQUENCE [LARGE SCALE GENOMIC DNA]</scope>
    <source>
        <strain evidence="2 3">F0184</strain>
    </source>
</reference>
<evidence type="ECO:0000313" key="3">
    <source>
        <dbReference type="Proteomes" id="UP000017174"/>
    </source>
</evidence>
<evidence type="ECO:0000313" key="2">
    <source>
        <dbReference type="EMBL" id="ERT64808.1"/>
    </source>
</evidence>
<evidence type="ECO:0000256" key="1">
    <source>
        <dbReference type="SAM" id="Phobius"/>
    </source>
</evidence>
<protein>
    <submittedName>
        <fullName evidence="2">Uncharacterized protein</fullName>
    </submittedName>
</protein>
<feature type="transmembrane region" description="Helical" evidence="1">
    <location>
        <begin position="20"/>
        <end position="41"/>
    </location>
</feature>
<gene>
    <name evidence="2" type="ORF">HMPREF0742_02168</name>
</gene>
<dbReference type="HOGENOM" id="CLU_1601456_0_0_11"/>
<dbReference type="Proteomes" id="UP000017174">
    <property type="component" value="Unassembled WGS sequence"/>
</dbReference>
<feature type="transmembrane region" description="Helical" evidence="1">
    <location>
        <begin position="48"/>
        <end position="68"/>
    </location>
</feature>
<keyword evidence="1" id="KW-1133">Transmembrane helix</keyword>
<feature type="transmembrane region" description="Helical" evidence="1">
    <location>
        <begin position="88"/>
        <end position="112"/>
    </location>
</feature>
<name>U7V259_9MICC</name>
<dbReference type="EMBL" id="AXZG01000059">
    <property type="protein sequence ID" value="ERT64808.1"/>
    <property type="molecule type" value="Genomic_DNA"/>
</dbReference>
<sequence length="166" mass="17169">MGLVRVQDPAVPTVTVAPPFSVFFQAGLLAEVAGFCPLPVVWVPPSALVSAALGLVLVLGFSWGFAWVDAPAVPGFVSAPAPPVVLPAAVPLLPPAVGFGVVFALLVSLGVADALSSEMVLVVPQALRVSIPAMLRAVSTDIFEFLKTVFILSFSCNGAHISVWCY</sequence>
<comment type="caution">
    <text evidence="2">The sequence shown here is derived from an EMBL/GenBank/DDBJ whole genome shotgun (WGS) entry which is preliminary data.</text>
</comment>
<keyword evidence="1" id="KW-0472">Membrane</keyword>
<accession>U7V259</accession>
<proteinExistence type="predicted"/>
<keyword evidence="1" id="KW-0812">Transmembrane</keyword>
<organism evidence="2 3">
    <name type="scientific">Rothia aeria F0184</name>
    <dbReference type="NCBI Taxonomy" id="888019"/>
    <lineage>
        <taxon>Bacteria</taxon>
        <taxon>Bacillati</taxon>
        <taxon>Actinomycetota</taxon>
        <taxon>Actinomycetes</taxon>
        <taxon>Micrococcales</taxon>
        <taxon>Micrococcaceae</taxon>
        <taxon>Rothia</taxon>
    </lineage>
</organism>
<dbReference type="AlphaFoldDB" id="U7V259"/>